<gene>
    <name evidence="1" type="ORF">Pan14r_04880</name>
</gene>
<dbReference type="RefSeq" id="WP_146438212.1">
    <property type="nucleotide sequence ID" value="NZ_SJPL01000001.1"/>
</dbReference>
<sequence length="467" mass="52002">MQPTQLSRRSLFLGTLGLSSLLSRDLLGSSGLPTIPHHRPKAKRVIFLFQSGGPAQMDLFDHKPALADRRGQDVPRSVYPDDRKTTMSSAQSSFPVAPTHFKFRQHGQCGAWISNLLPHTASMADDLCMIRSMHTEAINHDPAITFQQTGSQIPGRPSIGAWLSYGLGSENEDLPTFVAMSSRGTGRSGQPLYDRLWGSGFLPTKHQGVKFRNQGDPVLDIQDPPGVSRRDRHEMLQRLNQLNELRYQDRGDADILARIGQYELAYRMQSSVPGLLDLSDETAATLESYGPDSTKPGRFAFNCLIARRLAQRGVRFIQLFHQGWDQHNNLPAQIAKQCKDTDQPTAALLKDLKQLGMLDDTLVVWGGEFGRTIYSQGELKPQNYGRDHHPSCFTMWMAGGGVAGGTQYGRTDDYSVNVVEDPVSIHDLHATMLYQLGIDHERLVFKHQGRDFRLTDVEGNVIGDLLA</sequence>
<dbReference type="InterPro" id="IPR017850">
    <property type="entry name" value="Alkaline_phosphatase_core_sf"/>
</dbReference>
<dbReference type="EMBL" id="SJPL01000001">
    <property type="protein sequence ID" value="TWT68244.1"/>
    <property type="molecule type" value="Genomic_DNA"/>
</dbReference>
<reference evidence="1 2" key="1">
    <citation type="submission" date="2019-02" db="EMBL/GenBank/DDBJ databases">
        <title>Deep-cultivation of Planctomycetes and their phenomic and genomic characterization uncovers novel biology.</title>
        <authorList>
            <person name="Wiegand S."/>
            <person name="Jogler M."/>
            <person name="Boedeker C."/>
            <person name="Pinto D."/>
            <person name="Vollmers J."/>
            <person name="Rivas-Marin E."/>
            <person name="Kohn T."/>
            <person name="Peeters S.H."/>
            <person name="Heuer A."/>
            <person name="Rast P."/>
            <person name="Oberbeckmann S."/>
            <person name="Bunk B."/>
            <person name="Jeske O."/>
            <person name="Meyerdierks A."/>
            <person name="Storesund J.E."/>
            <person name="Kallscheuer N."/>
            <person name="Luecker S."/>
            <person name="Lage O.M."/>
            <person name="Pohl T."/>
            <person name="Merkel B.J."/>
            <person name="Hornburger P."/>
            <person name="Mueller R.-W."/>
            <person name="Bruemmer F."/>
            <person name="Labrenz M."/>
            <person name="Spormann A.M."/>
            <person name="Op Den Camp H."/>
            <person name="Overmann J."/>
            <person name="Amann R."/>
            <person name="Jetten M.S.M."/>
            <person name="Mascher T."/>
            <person name="Medema M.H."/>
            <person name="Devos D.P."/>
            <person name="Kaster A.-K."/>
            <person name="Ovreas L."/>
            <person name="Rohde M."/>
            <person name="Galperin M.Y."/>
            <person name="Jogler C."/>
        </authorList>
    </citation>
    <scope>NUCLEOTIDE SEQUENCE [LARGE SCALE GENOMIC DNA]</scope>
    <source>
        <strain evidence="1 2">Pan14r</strain>
    </source>
</reference>
<dbReference type="OrthoDB" id="127333at2"/>
<keyword evidence="2" id="KW-1185">Reference proteome</keyword>
<dbReference type="SUPFAM" id="SSF53649">
    <property type="entry name" value="Alkaline phosphatase-like"/>
    <property type="match status" value="1"/>
</dbReference>
<dbReference type="Pfam" id="PF07394">
    <property type="entry name" value="DUF1501"/>
    <property type="match status" value="1"/>
</dbReference>
<organism evidence="1 2">
    <name type="scientific">Crateriforma conspicua</name>
    <dbReference type="NCBI Taxonomy" id="2527996"/>
    <lineage>
        <taxon>Bacteria</taxon>
        <taxon>Pseudomonadati</taxon>
        <taxon>Planctomycetota</taxon>
        <taxon>Planctomycetia</taxon>
        <taxon>Planctomycetales</taxon>
        <taxon>Planctomycetaceae</taxon>
        <taxon>Crateriforma</taxon>
    </lineage>
</organism>
<dbReference type="Gene3D" id="3.40.720.10">
    <property type="entry name" value="Alkaline Phosphatase, subunit A"/>
    <property type="match status" value="1"/>
</dbReference>
<accession>A0A5C5XZC2</accession>
<evidence type="ECO:0000313" key="2">
    <source>
        <dbReference type="Proteomes" id="UP000317238"/>
    </source>
</evidence>
<comment type="caution">
    <text evidence="1">The sequence shown here is derived from an EMBL/GenBank/DDBJ whole genome shotgun (WGS) entry which is preliminary data.</text>
</comment>
<evidence type="ECO:0008006" key="3">
    <source>
        <dbReference type="Google" id="ProtNLM"/>
    </source>
</evidence>
<evidence type="ECO:0000313" key="1">
    <source>
        <dbReference type="EMBL" id="TWT68244.1"/>
    </source>
</evidence>
<proteinExistence type="predicted"/>
<dbReference type="PANTHER" id="PTHR43737:SF1">
    <property type="entry name" value="DUF1501 DOMAIN-CONTAINING PROTEIN"/>
    <property type="match status" value="1"/>
</dbReference>
<name>A0A5C5XZC2_9PLAN</name>
<dbReference type="Proteomes" id="UP000317238">
    <property type="component" value="Unassembled WGS sequence"/>
</dbReference>
<dbReference type="PANTHER" id="PTHR43737">
    <property type="entry name" value="BLL7424 PROTEIN"/>
    <property type="match status" value="1"/>
</dbReference>
<dbReference type="AlphaFoldDB" id="A0A5C5XZC2"/>
<protein>
    <recommendedName>
        <fullName evidence="3">Sulfatase</fullName>
    </recommendedName>
</protein>
<dbReference type="InterPro" id="IPR010869">
    <property type="entry name" value="DUF1501"/>
</dbReference>